<dbReference type="RefSeq" id="WP_379706221.1">
    <property type="nucleotide sequence ID" value="NZ_JBHTAT010000001.1"/>
</dbReference>
<protein>
    <submittedName>
        <fullName evidence="1">Uncharacterized protein</fullName>
    </submittedName>
</protein>
<dbReference type="GeneID" id="96955201"/>
<dbReference type="AlphaFoldDB" id="A0ABD6A2Z0"/>
<proteinExistence type="predicted"/>
<dbReference type="Proteomes" id="UP001596434">
    <property type="component" value="Unassembled WGS sequence"/>
</dbReference>
<comment type="caution">
    <text evidence="1">The sequence shown here is derived from an EMBL/GenBank/DDBJ whole genome shotgun (WGS) entry which is preliminary data.</text>
</comment>
<dbReference type="EMBL" id="JBHTAT010000001">
    <property type="protein sequence ID" value="MFC7256806.1"/>
    <property type="molecule type" value="Genomic_DNA"/>
</dbReference>
<reference evidence="1 2" key="1">
    <citation type="journal article" date="2019" name="Int. J. Syst. Evol. Microbiol.">
        <title>The Global Catalogue of Microorganisms (GCM) 10K type strain sequencing project: providing services to taxonomists for standard genome sequencing and annotation.</title>
        <authorList>
            <consortium name="The Broad Institute Genomics Platform"/>
            <consortium name="The Broad Institute Genome Sequencing Center for Infectious Disease"/>
            <person name="Wu L."/>
            <person name="Ma J."/>
        </authorList>
    </citation>
    <scope>NUCLEOTIDE SEQUENCE [LARGE SCALE GENOMIC DNA]</scope>
    <source>
        <strain evidence="1 2">GX21</strain>
    </source>
</reference>
<organism evidence="1 2">
    <name type="scientific">Haloplanus litoreus</name>
    <dbReference type="NCBI Taxonomy" id="767515"/>
    <lineage>
        <taxon>Archaea</taxon>
        <taxon>Methanobacteriati</taxon>
        <taxon>Methanobacteriota</taxon>
        <taxon>Stenosarchaea group</taxon>
        <taxon>Halobacteria</taxon>
        <taxon>Halobacteriales</taxon>
        <taxon>Haloferacaceae</taxon>
        <taxon>Haloplanus</taxon>
    </lineage>
</organism>
<accession>A0ABD6A2Z0</accession>
<evidence type="ECO:0000313" key="1">
    <source>
        <dbReference type="EMBL" id="MFC7256806.1"/>
    </source>
</evidence>
<gene>
    <name evidence="1" type="ORF">ACFQKE_16085</name>
</gene>
<sequence length="163" mass="16932">MALLAGCSAFGGGGSGAGAETGTAVPDEQVAVGNEAAGATDVNQTLRITVDETTAGSEWAEIGATYPRDRFVVDSATHEAITLGVDTDGDGEIDRRFNETHVSGVNNNEFSFDVTLDTGYTLQEGDVIVVGYPAVDNPDDPGEYEVEIRLNGEQTVTGTVTVE</sequence>
<name>A0ABD6A2Z0_9EURY</name>
<keyword evidence="2" id="KW-1185">Reference proteome</keyword>
<evidence type="ECO:0000313" key="2">
    <source>
        <dbReference type="Proteomes" id="UP001596434"/>
    </source>
</evidence>